<gene>
    <name evidence="12" type="ORF">DFI_14215</name>
</gene>
<evidence type="ECO:0000256" key="1">
    <source>
        <dbReference type="ARBA" id="ARBA00000085"/>
    </source>
</evidence>
<feature type="transmembrane region" description="Helical" evidence="10">
    <location>
        <begin position="102"/>
        <end position="120"/>
    </location>
</feature>
<accession>A0A221T0E5</accession>
<keyword evidence="13" id="KW-1185">Reference proteome</keyword>
<reference evidence="12 13" key="1">
    <citation type="submission" date="2017-05" db="EMBL/GenBank/DDBJ databases">
        <title>The complete genome sequence of Deinococcus ficus isolated from the rhizosphere of the Ficus religiosa L. in Taiwan.</title>
        <authorList>
            <person name="Wu K.-M."/>
            <person name="Liao T.-L."/>
            <person name="Liu Y.-M."/>
            <person name="Young C.-C."/>
            <person name="Tsai S.-F."/>
        </authorList>
    </citation>
    <scope>NUCLEOTIDE SEQUENCE [LARGE SCALE GENOMIC DNA]</scope>
    <source>
        <strain evidence="12 13">CC-FR2-10</strain>
        <plasmid evidence="13">pdfi1</plasmid>
    </source>
</reference>
<keyword evidence="10" id="KW-0472">Membrane</keyword>
<comment type="catalytic activity">
    <reaction evidence="1">
        <text>ATP + protein L-histidine = ADP + protein N-phospho-L-histidine.</text>
        <dbReference type="EC" id="2.7.13.3"/>
    </reaction>
</comment>
<dbReference type="InterPro" id="IPR050351">
    <property type="entry name" value="BphY/WalK/GraS-like"/>
</dbReference>
<dbReference type="InterPro" id="IPR036890">
    <property type="entry name" value="HATPase_C_sf"/>
</dbReference>
<evidence type="ECO:0000256" key="5">
    <source>
        <dbReference type="ARBA" id="ARBA00022741"/>
    </source>
</evidence>
<keyword evidence="7 12" id="KW-0067">ATP-binding</keyword>
<dbReference type="Pfam" id="PF02518">
    <property type="entry name" value="HATPase_c"/>
    <property type="match status" value="1"/>
</dbReference>
<organism evidence="12 13">
    <name type="scientific">Deinococcus ficus</name>
    <dbReference type="NCBI Taxonomy" id="317577"/>
    <lineage>
        <taxon>Bacteria</taxon>
        <taxon>Thermotogati</taxon>
        <taxon>Deinococcota</taxon>
        <taxon>Deinococci</taxon>
        <taxon>Deinococcales</taxon>
        <taxon>Deinococcaceae</taxon>
        <taxon>Deinococcus</taxon>
    </lineage>
</organism>
<dbReference type="Proteomes" id="UP000259030">
    <property type="component" value="Plasmid pDFI1"/>
</dbReference>
<dbReference type="PRINTS" id="PR00344">
    <property type="entry name" value="BCTRLSENSOR"/>
</dbReference>
<dbReference type="Gene3D" id="3.30.565.10">
    <property type="entry name" value="Histidine kinase-like ATPase, C-terminal domain"/>
    <property type="match status" value="1"/>
</dbReference>
<keyword evidence="10" id="KW-0812">Transmembrane</keyword>
<feature type="domain" description="Histidine kinase" evidence="11">
    <location>
        <begin position="302"/>
        <end position="520"/>
    </location>
</feature>
<dbReference type="GO" id="GO:0005524">
    <property type="term" value="F:ATP binding"/>
    <property type="evidence" value="ECO:0007669"/>
    <property type="project" value="UniProtKB-KW"/>
</dbReference>
<dbReference type="InterPro" id="IPR003594">
    <property type="entry name" value="HATPase_dom"/>
</dbReference>
<evidence type="ECO:0000256" key="8">
    <source>
        <dbReference type="ARBA" id="ARBA00023012"/>
    </source>
</evidence>
<keyword evidence="5" id="KW-0547">Nucleotide-binding</keyword>
<dbReference type="GO" id="GO:0000155">
    <property type="term" value="F:phosphorelay sensor kinase activity"/>
    <property type="evidence" value="ECO:0007669"/>
    <property type="project" value="InterPro"/>
</dbReference>
<dbReference type="SUPFAM" id="SSF47384">
    <property type="entry name" value="Homodimeric domain of signal transducing histidine kinase"/>
    <property type="match status" value="1"/>
</dbReference>
<protein>
    <recommendedName>
        <fullName evidence="2">histidine kinase</fullName>
        <ecNumber evidence="2">2.7.13.3</ecNumber>
    </recommendedName>
</protein>
<dbReference type="CDD" id="cd00075">
    <property type="entry name" value="HATPase"/>
    <property type="match status" value="1"/>
</dbReference>
<evidence type="ECO:0000256" key="6">
    <source>
        <dbReference type="ARBA" id="ARBA00022777"/>
    </source>
</evidence>
<dbReference type="GO" id="GO:0000156">
    <property type="term" value="F:phosphorelay response regulator activity"/>
    <property type="evidence" value="ECO:0007669"/>
    <property type="project" value="TreeGrafter"/>
</dbReference>
<name>A0A221T0E5_9DEIO</name>
<dbReference type="InterPro" id="IPR003661">
    <property type="entry name" value="HisK_dim/P_dom"/>
</dbReference>
<keyword evidence="12" id="KW-0614">Plasmid</keyword>
<keyword evidence="6" id="KW-0418">Kinase</keyword>
<sequence length="521" mass="56084">MWPRLPSTPRGWLRELFPPPAFPLSNRTVWTVALTVLVTALLADVLTPASLAVGTVLSASVAFAALGTSKRAVWQLMVLAVLANIVAGLWNGCRDGLQPEHLANRAVSILAVLLVGFLSLRAREASERAASLAHEEHELARERARRQLAEDLGGPLGQAEFVDRAAGALLRLTGASSVEIGAVDRAVLVQPYALALSADLAPQDHPSRLGTRVPLDFLAHPVGTGDMWAAEGGHVHLARLRRPTDGDLLLILTGPRTPPSRTAMAIRAMQPLLERTALLDDLRRNREQLAERGELLRDLVYAFSHDLRTPLLANAMNMQAALKGAYGPLPDAYLATLRNGLEANETLLSLADQLLLIARYESGEADQNAAEAEEPQEVRLRELVLSVVRDLAARADARGVTVDTQLDGVSVHGRRHDLRRAVQNLLDNAVKFAQPGGQVLVSLAEQNGEAVINVLDDGPGVPPARQARLFQRFRSGGAGSGTGLGLYLTRRIAEAHGGTVTYTRAARAQSLFTLTLPRHHA</sequence>
<evidence type="ECO:0000256" key="10">
    <source>
        <dbReference type="SAM" id="Phobius"/>
    </source>
</evidence>
<evidence type="ECO:0000256" key="3">
    <source>
        <dbReference type="ARBA" id="ARBA00022553"/>
    </source>
</evidence>
<dbReference type="Gene3D" id="1.10.287.130">
    <property type="match status" value="1"/>
</dbReference>
<keyword evidence="8" id="KW-0902">Two-component regulatory system</keyword>
<evidence type="ECO:0000256" key="2">
    <source>
        <dbReference type="ARBA" id="ARBA00012438"/>
    </source>
</evidence>
<evidence type="ECO:0000256" key="4">
    <source>
        <dbReference type="ARBA" id="ARBA00022679"/>
    </source>
</evidence>
<dbReference type="InterPro" id="IPR005467">
    <property type="entry name" value="His_kinase_dom"/>
</dbReference>
<dbReference type="SMART" id="SM00388">
    <property type="entry name" value="HisKA"/>
    <property type="match status" value="1"/>
</dbReference>
<evidence type="ECO:0000259" key="11">
    <source>
        <dbReference type="PROSITE" id="PS50109"/>
    </source>
</evidence>
<dbReference type="EC" id="2.7.13.3" evidence="2"/>
<keyword evidence="10" id="KW-1133">Transmembrane helix</keyword>
<dbReference type="PROSITE" id="PS50109">
    <property type="entry name" value="HIS_KIN"/>
    <property type="match status" value="1"/>
</dbReference>
<dbReference type="GO" id="GO:0030295">
    <property type="term" value="F:protein kinase activator activity"/>
    <property type="evidence" value="ECO:0007669"/>
    <property type="project" value="TreeGrafter"/>
</dbReference>
<feature type="coiled-coil region" evidence="9">
    <location>
        <begin position="272"/>
        <end position="299"/>
    </location>
</feature>
<geneLocation type="plasmid" evidence="13">
    <name>pdfi1</name>
</geneLocation>
<dbReference type="SMART" id="SM00387">
    <property type="entry name" value="HATPase_c"/>
    <property type="match status" value="1"/>
</dbReference>
<dbReference type="AlphaFoldDB" id="A0A221T0E5"/>
<evidence type="ECO:0000256" key="9">
    <source>
        <dbReference type="SAM" id="Coils"/>
    </source>
</evidence>
<keyword evidence="3" id="KW-0597">Phosphoprotein</keyword>
<dbReference type="InterPro" id="IPR004358">
    <property type="entry name" value="Sig_transdc_His_kin-like_C"/>
</dbReference>
<dbReference type="PANTHER" id="PTHR42878:SF7">
    <property type="entry name" value="SENSOR HISTIDINE KINASE GLRK"/>
    <property type="match status" value="1"/>
</dbReference>
<evidence type="ECO:0000313" key="13">
    <source>
        <dbReference type="Proteomes" id="UP000259030"/>
    </source>
</evidence>
<dbReference type="SUPFAM" id="SSF55874">
    <property type="entry name" value="ATPase domain of HSP90 chaperone/DNA topoisomerase II/histidine kinase"/>
    <property type="match status" value="1"/>
</dbReference>
<dbReference type="KEGG" id="dfc:DFI_14215"/>
<dbReference type="RefSeq" id="WP_043778858.1">
    <property type="nucleotide sequence ID" value="NZ_CP021082.1"/>
</dbReference>
<feature type="transmembrane region" description="Helical" evidence="10">
    <location>
        <begin position="73"/>
        <end position="90"/>
    </location>
</feature>
<dbReference type="InterPro" id="IPR036097">
    <property type="entry name" value="HisK_dim/P_sf"/>
</dbReference>
<dbReference type="GO" id="GO:0007234">
    <property type="term" value="P:osmosensory signaling via phosphorelay pathway"/>
    <property type="evidence" value="ECO:0007669"/>
    <property type="project" value="TreeGrafter"/>
</dbReference>
<evidence type="ECO:0000313" key="12">
    <source>
        <dbReference type="EMBL" id="ASN82341.1"/>
    </source>
</evidence>
<dbReference type="EMBL" id="CP021082">
    <property type="protein sequence ID" value="ASN82341.1"/>
    <property type="molecule type" value="Genomic_DNA"/>
</dbReference>
<evidence type="ECO:0000256" key="7">
    <source>
        <dbReference type="ARBA" id="ARBA00022840"/>
    </source>
</evidence>
<keyword evidence="9" id="KW-0175">Coiled coil</keyword>
<proteinExistence type="predicted"/>
<dbReference type="PANTHER" id="PTHR42878">
    <property type="entry name" value="TWO-COMPONENT HISTIDINE KINASE"/>
    <property type="match status" value="1"/>
</dbReference>
<keyword evidence="4" id="KW-0808">Transferase</keyword>